<dbReference type="PROSITE" id="PS50096">
    <property type="entry name" value="IQ"/>
    <property type="match status" value="1"/>
</dbReference>
<name>A0A8S4BPP9_9TELE</name>
<gene>
    <name evidence="11" type="ORF">MMEN_LOCUS20000</name>
</gene>
<keyword evidence="7" id="KW-0206">Cytoskeleton</keyword>
<evidence type="ECO:0000256" key="7">
    <source>
        <dbReference type="ARBA" id="ARBA00023212"/>
    </source>
</evidence>
<reference evidence="11" key="1">
    <citation type="submission" date="2021-05" db="EMBL/GenBank/DDBJ databases">
        <authorList>
            <person name="Tigano A."/>
        </authorList>
    </citation>
    <scope>NUCLEOTIDE SEQUENCE</scope>
</reference>
<organism evidence="11 12">
    <name type="scientific">Menidia menidia</name>
    <name type="common">Atlantic silverside</name>
    <dbReference type="NCBI Taxonomy" id="238744"/>
    <lineage>
        <taxon>Eukaryota</taxon>
        <taxon>Metazoa</taxon>
        <taxon>Chordata</taxon>
        <taxon>Craniata</taxon>
        <taxon>Vertebrata</taxon>
        <taxon>Euteleostomi</taxon>
        <taxon>Actinopterygii</taxon>
        <taxon>Neopterygii</taxon>
        <taxon>Teleostei</taxon>
        <taxon>Neoteleostei</taxon>
        <taxon>Acanthomorphata</taxon>
        <taxon>Ovalentaria</taxon>
        <taxon>Atherinomorphae</taxon>
        <taxon>Atheriniformes</taxon>
        <taxon>Atherinopsidae</taxon>
        <taxon>Menidiinae</taxon>
        <taxon>Menidia</taxon>
    </lineage>
</organism>
<evidence type="ECO:0000313" key="11">
    <source>
        <dbReference type="EMBL" id="CAG6016033.1"/>
    </source>
</evidence>
<feature type="coiled-coil region" evidence="10">
    <location>
        <begin position="235"/>
        <end position="262"/>
    </location>
</feature>
<accession>A0A8S4BPP9</accession>
<keyword evidence="10" id="KW-0175">Coiled coil</keyword>
<evidence type="ECO:0000256" key="8">
    <source>
        <dbReference type="ARBA" id="ARBA00023273"/>
    </source>
</evidence>
<evidence type="ECO:0000256" key="4">
    <source>
        <dbReference type="ARBA" id="ARBA00022490"/>
    </source>
</evidence>
<evidence type="ECO:0000256" key="6">
    <source>
        <dbReference type="ARBA" id="ARBA00023069"/>
    </source>
</evidence>
<dbReference type="PANTHER" id="PTHR14871:SF1">
    <property type="entry name" value="DYNEIN REGULATORY COMPLEX PROTEIN 9"/>
    <property type="match status" value="1"/>
</dbReference>
<evidence type="ECO:0000256" key="9">
    <source>
        <dbReference type="ARBA" id="ARBA00032183"/>
    </source>
</evidence>
<feature type="coiled-coil region" evidence="10">
    <location>
        <begin position="164"/>
        <end position="195"/>
    </location>
</feature>
<dbReference type="PANTHER" id="PTHR14871">
    <property type="entry name" value="DYNEIN REGULATORY COMPLEX PROTEIN 9"/>
    <property type="match status" value="1"/>
</dbReference>
<dbReference type="AlphaFoldDB" id="A0A8S4BPP9"/>
<keyword evidence="6" id="KW-0969">Cilium</keyword>
<dbReference type="GO" id="GO:0044782">
    <property type="term" value="P:cilium organization"/>
    <property type="evidence" value="ECO:0007669"/>
    <property type="project" value="TreeGrafter"/>
</dbReference>
<proteinExistence type="inferred from homology"/>
<keyword evidence="12" id="KW-1185">Reference proteome</keyword>
<comment type="caution">
    <text evidence="11">The sequence shown here is derived from an EMBL/GenBank/DDBJ whole genome shotgun (WGS) entry which is preliminary data.</text>
</comment>
<sequence>MNKMSLSRIQSLRVAAVLEDISHQLEIIGHSMTAQINKDQGTAPAQEKARLVKVTRDCQIVTQQMAELRLELEEKRSFSSLLQVVEKVLQKKEALENERQAVVELGRTREAVLELQQQIEDNAVKLEKLLRRRSNLREMPASRRVTVKPIVVERPTRKETPEAEKLLEEQLELLRKKLKEERRVHEESERFLQKQHKELCEVLLRWQQSTKATQREKEERLNSVCCKRTLNLDRLMEMKRKFREMERVVMEDKEEQEKLRRQREVAGFATKLQAWWRGCMVRRGLGRFRKVEEDKKSKKKKKGSKKG</sequence>
<dbReference type="Proteomes" id="UP000677803">
    <property type="component" value="Unassembled WGS sequence"/>
</dbReference>
<dbReference type="EMBL" id="CAJRST010038888">
    <property type="protein sequence ID" value="CAG6016033.1"/>
    <property type="molecule type" value="Genomic_DNA"/>
</dbReference>
<evidence type="ECO:0000256" key="10">
    <source>
        <dbReference type="SAM" id="Coils"/>
    </source>
</evidence>
<comment type="similarity">
    <text evidence="2">Belongs to the DRC9 family.</text>
</comment>
<dbReference type="GO" id="GO:0031514">
    <property type="term" value="C:motile cilium"/>
    <property type="evidence" value="ECO:0007669"/>
    <property type="project" value="TreeGrafter"/>
</dbReference>
<keyword evidence="5" id="KW-0282">Flagellum</keyword>
<evidence type="ECO:0000256" key="5">
    <source>
        <dbReference type="ARBA" id="ARBA00022846"/>
    </source>
</evidence>
<dbReference type="Pfam" id="PF00612">
    <property type="entry name" value="IQ"/>
    <property type="match status" value="1"/>
</dbReference>
<dbReference type="OrthoDB" id="10254713at2759"/>
<dbReference type="InterPro" id="IPR042618">
    <property type="entry name" value="IQCG"/>
</dbReference>
<feature type="coiled-coil region" evidence="10">
    <location>
        <begin position="78"/>
        <end position="132"/>
    </location>
</feature>
<evidence type="ECO:0000256" key="1">
    <source>
        <dbReference type="ARBA" id="ARBA00004611"/>
    </source>
</evidence>
<evidence type="ECO:0000313" key="12">
    <source>
        <dbReference type="Proteomes" id="UP000677803"/>
    </source>
</evidence>
<dbReference type="GO" id="GO:0005737">
    <property type="term" value="C:cytoplasm"/>
    <property type="evidence" value="ECO:0007669"/>
    <property type="project" value="TreeGrafter"/>
</dbReference>
<evidence type="ECO:0000256" key="2">
    <source>
        <dbReference type="ARBA" id="ARBA00008222"/>
    </source>
</evidence>
<comment type="subcellular location">
    <subcellularLocation>
        <location evidence="1">Cytoplasm</location>
        <location evidence="1">Cytoskeleton</location>
        <location evidence="1">Flagellum axoneme</location>
    </subcellularLocation>
</comment>
<protein>
    <recommendedName>
        <fullName evidence="3">Dynein regulatory complex protein 9</fullName>
    </recommendedName>
    <alternativeName>
        <fullName evidence="9">IQ domain-containing protein G</fullName>
    </alternativeName>
</protein>
<dbReference type="InterPro" id="IPR000048">
    <property type="entry name" value="IQ_motif_EF-hand-BS"/>
</dbReference>
<dbReference type="CDD" id="cd23766">
    <property type="entry name" value="IQCG"/>
    <property type="match status" value="1"/>
</dbReference>
<evidence type="ECO:0000256" key="3">
    <source>
        <dbReference type="ARBA" id="ARBA00013738"/>
    </source>
</evidence>
<keyword evidence="8" id="KW-0966">Cell projection</keyword>
<keyword evidence="4" id="KW-0963">Cytoplasm</keyword>